<dbReference type="PANTHER" id="PTHR21625:SF0">
    <property type="entry name" value="DYNEIN REGULATORY COMPLEX SUBUNIT 2"/>
    <property type="match status" value="1"/>
</dbReference>
<dbReference type="Proteomes" id="UP001566132">
    <property type="component" value="Unassembled WGS sequence"/>
</dbReference>
<evidence type="ECO:0000259" key="14">
    <source>
        <dbReference type="Pfam" id="PF14772"/>
    </source>
</evidence>
<keyword evidence="6" id="KW-0206">Cytoskeleton</keyword>
<feature type="domain" description="Dynein regulatory complex protein 1/2 N-terminal" evidence="14">
    <location>
        <begin position="27"/>
        <end position="126"/>
    </location>
</feature>
<reference evidence="15 16" key="1">
    <citation type="submission" date="2024-05" db="EMBL/GenBank/DDBJ databases">
        <title>Genetic variation in Jamaican populations of the coffee berry borer (Hypothenemus hampei).</title>
        <authorList>
            <person name="Errbii M."/>
            <person name="Myrie A."/>
        </authorList>
    </citation>
    <scope>NUCLEOTIDE SEQUENCE [LARGE SCALE GENOMIC DNA]</scope>
    <source>
        <strain evidence="15">JA-Hopewell-2020-01-JO</strain>
        <tissue evidence="15">Whole body</tissue>
    </source>
</reference>
<protein>
    <recommendedName>
        <fullName evidence="10">Dynein regulatory complex subunit 2</fullName>
    </recommendedName>
    <alternativeName>
        <fullName evidence="11">Coiled-coil domain-containing protein 65</fullName>
    </alternativeName>
</protein>
<evidence type="ECO:0000256" key="3">
    <source>
        <dbReference type="ARBA" id="ARBA00022846"/>
    </source>
</evidence>
<keyword evidence="16" id="KW-1185">Reference proteome</keyword>
<evidence type="ECO:0000256" key="2">
    <source>
        <dbReference type="ARBA" id="ARBA00022490"/>
    </source>
</evidence>
<feature type="coiled-coil region" evidence="13">
    <location>
        <begin position="96"/>
        <end position="152"/>
    </location>
</feature>
<dbReference type="AlphaFoldDB" id="A0ABD1EHF6"/>
<keyword evidence="3" id="KW-0282">Flagellum</keyword>
<evidence type="ECO:0000256" key="7">
    <source>
        <dbReference type="ARBA" id="ARBA00023273"/>
    </source>
</evidence>
<keyword evidence="5" id="KW-0969">Cilium</keyword>
<dbReference type="EMBL" id="JBDJPC010000007">
    <property type="protein sequence ID" value="KAL1494121.1"/>
    <property type="molecule type" value="Genomic_DNA"/>
</dbReference>
<dbReference type="Pfam" id="PF14772">
    <property type="entry name" value="NYD-SP28"/>
    <property type="match status" value="1"/>
</dbReference>
<evidence type="ECO:0000256" key="13">
    <source>
        <dbReference type="SAM" id="Coils"/>
    </source>
</evidence>
<accession>A0ABD1EHF6</accession>
<evidence type="ECO:0000256" key="8">
    <source>
        <dbReference type="ARBA" id="ARBA00037841"/>
    </source>
</evidence>
<keyword evidence="2" id="KW-0963">Cytoplasm</keyword>
<evidence type="ECO:0000256" key="5">
    <source>
        <dbReference type="ARBA" id="ARBA00023069"/>
    </source>
</evidence>
<dbReference type="InterPro" id="IPR039750">
    <property type="entry name" value="DRC1/DRC2"/>
</dbReference>
<dbReference type="InterPro" id="IPR039505">
    <property type="entry name" value="DRC1/2_N"/>
</dbReference>
<evidence type="ECO:0000313" key="15">
    <source>
        <dbReference type="EMBL" id="KAL1494121.1"/>
    </source>
</evidence>
<comment type="function">
    <text evidence="12">Component of the nexin-dynein regulatory complex (N-DRC), a key regulator of ciliary/flagellar motility which maintains the alignment and integrity of the distal axoneme and regulates microtubule sliding in motile axonemes. Plays a critical role in the assembly of N-DRC and also stabilizes the assembly of multiple inner dynein arms and radial spokes. Coassembles with DRC1 to form a central scaffold needed for assembly of the N-DRC and its attachment to the outer doublet microtubules.</text>
</comment>
<sequence length="224" mass="26842">MAGKKKKTLANKLAKMSDEERARYLQHKAEIEEEARRRKEQLIASFMKKKIKKEDTFARLNMSKINQNWHQIMRKIKVNEMKLEVEQLKKWMEHTIEQKNLKIAKLMNELEEAEEQYLNNFYSHSTHLDTIIRNQHDNIEKLQIQYQEELNNLMFQAKIERNGIEKRAKNEESYLKTLIYGQGLSASKKIQNAKEAYDKILYEVQYNVSEKSINFPMLLFTNLQ</sequence>
<evidence type="ECO:0000256" key="12">
    <source>
        <dbReference type="ARBA" id="ARBA00045865"/>
    </source>
</evidence>
<keyword evidence="4 13" id="KW-0175">Coiled coil</keyword>
<evidence type="ECO:0000256" key="4">
    <source>
        <dbReference type="ARBA" id="ARBA00023054"/>
    </source>
</evidence>
<evidence type="ECO:0000256" key="9">
    <source>
        <dbReference type="ARBA" id="ARBA00038424"/>
    </source>
</evidence>
<organism evidence="15 16">
    <name type="scientific">Hypothenemus hampei</name>
    <name type="common">Coffee berry borer</name>
    <dbReference type="NCBI Taxonomy" id="57062"/>
    <lineage>
        <taxon>Eukaryota</taxon>
        <taxon>Metazoa</taxon>
        <taxon>Ecdysozoa</taxon>
        <taxon>Arthropoda</taxon>
        <taxon>Hexapoda</taxon>
        <taxon>Insecta</taxon>
        <taxon>Pterygota</taxon>
        <taxon>Neoptera</taxon>
        <taxon>Endopterygota</taxon>
        <taxon>Coleoptera</taxon>
        <taxon>Polyphaga</taxon>
        <taxon>Cucujiformia</taxon>
        <taxon>Curculionidae</taxon>
        <taxon>Scolytinae</taxon>
        <taxon>Hypothenemus</taxon>
    </lineage>
</organism>
<proteinExistence type="inferred from homology"/>
<evidence type="ECO:0000256" key="11">
    <source>
        <dbReference type="ARBA" id="ARBA00041517"/>
    </source>
</evidence>
<evidence type="ECO:0000256" key="6">
    <source>
        <dbReference type="ARBA" id="ARBA00023212"/>
    </source>
</evidence>
<dbReference type="PANTHER" id="PTHR21625">
    <property type="entry name" value="NYD-SP28 PROTEIN"/>
    <property type="match status" value="1"/>
</dbReference>
<name>A0ABD1EHF6_HYPHA</name>
<gene>
    <name evidence="15" type="ORF">ABEB36_009770</name>
</gene>
<keyword evidence="7" id="KW-0966">Cell projection</keyword>
<comment type="similarity">
    <text evidence="9">Belongs to the DRC2 family.</text>
</comment>
<evidence type="ECO:0000256" key="10">
    <source>
        <dbReference type="ARBA" id="ARBA00040899"/>
    </source>
</evidence>
<comment type="subcellular location">
    <subcellularLocation>
        <location evidence="1">Cytoplasm</location>
        <location evidence="1">Cytoskeleton</location>
        <location evidence="1">Flagellum axoneme</location>
    </subcellularLocation>
    <subcellularLocation>
        <location evidence="8">Cytoplasm</location>
        <location evidence="8">Cytoskeleton</location>
        <location evidence="8">Flagellum basal body</location>
    </subcellularLocation>
</comment>
<evidence type="ECO:0000313" key="16">
    <source>
        <dbReference type="Proteomes" id="UP001566132"/>
    </source>
</evidence>
<evidence type="ECO:0000256" key="1">
    <source>
        <dbReference type="ARBA" id="ARBA00004611"/>
    </source>
</evidence>
<comment type="caution">
    <text evidence="15">The sequence shown here is derived from an EMBL/GenBank/DDBJ whole genome shotgun (WGS) entry which is preliminary data.</text>
</comment>